<evidence type="ECO:0000313" key="5">
    <source>
        <dbReference type="Proteomes" id="UP001595704"/>
    </source>
</evidence>
<feature type="domain" description="Plasmid replication protein C N-terminal" evidence="2">
    <location>
        <begin position="24"/>
        <end position="187"/>
    </location>
</feature>
<gene>
    <name evidence="4" type="primary">repC</name>
    <name evidence="4" type="ORF">ACFONL_01005</name>
</gene>
<feature type="region of interest" description="Disordered" evidence="1">
    <location>
        <begin position="243"/>
        <end position="292"/>
    </location>
</feature>
<dbReference type="Proteomes" id="UP001595704">
    <property type="component" value="Unassembled WGS sequence"/>
</dbReference>
<feature type="domain" description="Plasmid replication protein C C-terminal" evidence="3">
    <location>
        <begin position="296"/>
        <end position="396"/>
    </location>
</feature>
<accession>A0ABV7UBU3</accession>
<dbReference type="Gene3D" id="1.10.10.10">
    <property type="entry name" value="Winged helix-like DNA-binding domain superfamily/Winged helix DNA-binding domain"/>
    <property type="match status" value="1"/>
</dbReference>
<feature type="region of interest" description="Disordered" evidence="1">
    <location>
        <begin position="434"/>
        <end position="459"/>
    </location>
</feature>
<dbReference type="InterPro" id="IPR036388">
    <property type="entry name" value="WH-like_DNA-bd_sf"/>
</dbReference>
<comment type="caution">
    <text evidence="4">The sequence shown here is derived from an EMBL/GenBank/DDBJ whole genome shotgun (WGS) entry which is preliminary data.</text>
</comment>
<organism evidence="4 5">
    <name type="scientific">Camelimonas fluminis</name>
    <dbReference type="NCBI Taxonomy" id="1576911"/>
    <lineage>
        <taxon>Bacteria</taxon>
        <taxon>Pseudomonadati</taxon>
        <taxon>Pseudomonadota</taxon>
        <taxon>Alphaproteobacteria</taxon>
        <taxon>Hyphomicrobiales</taxon>
        <taxon>Chelatococcaceae</taxon>
        <taxon>Camelimonas</taxon>
    </lineage>
</organism>
<dbReference type="InterPro" id="IPR005090">
    <property type="entry name" value="RepC_N"/>
</dbReference>
<sequence>MLCAQTLTPHGRRTVDLGQVKLRLANTRRAAAGPAPVNKWQVYRDVCSASNLLGLRDRALAVLNALLSFYPEQEITGPSPIVFPSNEQISARAHGISGATLRRAITALVEAGLIDRNDSPNGKRYVRRNAAGEIQRAFGFALTPLIVRAQELAAMARSVRQEAEMLSQTREAFSLCRRDARKLIVAAIEQGGEGNWRDLLDRFQTIVGKLSRKPAIDELRAALAAMTALRDLVIKSLENNTNAAKMSGSDRQNERHKESHNTESYKENSERISQDLKAQAGSPEVDEPRRSASLPPLDMVLQACPQIVSYAKGQDIQTWRELFIAATLASQMLGVSRDAWIEACNAMGPEAAAASLAHILERQETICNPGGYLRSLSKRACAEAYDPCDMIMALLAQRAVGMATPADDQTARMSGPEISCPVGLPTRKLQHLPRNRASAPAHNPRSYHGRLSGSPLAAW</sequence>
<dbReference type="NCBIfam" id="NF010396">
    <property type="entry name" value="PRK13824.1"/>
    <property type="match status" value="1"/>
</dbReference>
<dbReference type="InterPro" id="IPR021760">
    <property type="entry name" value="RepC_C"/>
</dbReference>
<evidence type="ECO:0000256" key="1">
    <source>
        <dbReference type="SAM" id="MobiDB-lite"/>
    </source>
</evidence>
<keyword evidence="5" id="KW-1185">Reference proteome</keyword>
<feature type="compositionally biased region" description="Basic and acidic residues" evidence="1">
    <location>
        <begin position="251"/>
        <end position="274"/>
    </location>
</feature>
<dbReference type="EMBL" id="JBHRYC010000008">
    <property type="protein sequence ID" value="MFC3635973.1"/>
    <property type="molecule type" value="Genomic_DNA"/>
</dbReference>
<proteinExistence type="predicted"/>
<dbReference type="RefSeq" id="WP_376853049.1">
    <property type="nucleotide sequence ID" value="NZ_JBHRYC010000008.1"/>
</dbReference>
<dbReference type="Pfam" id="PF03428">
    <property type="entry name" value="RP-C"/>
    <property type="match status" value="1"/>
</dbReference>
<dbReference type="Pfam" id="PF11800">
    <property type="entry name" value="RP-C_C"/>
    <property type="match status" value="1"/>
</dbReference>
<reference evidence="5" key="1">
    <citation type="journal article" date="2019" name="Int. J. Syst. Evol. Microbiol.">
        <title>The Global Catalogue of Microorganisms (GCM) 10K type strain sequencing project: providing services to taxonomists for standard genome sequencing and annotation.</title>
        <authorList>
            <consortium name="The Broad Institute Genomics Platform"/>
            <consortium name="The Broad Institute Genome Sequencing Center for Infectious Disease"/>
            <person name="Wu L."/>
            <person name="Ma J."/>
        </authorList>
    </citation>
    <scope>NUCLEOTIDE SEQUENCE [LARGE SCALE GENOMIC DNA]</scope>
    <source>
        <strain evidence="5">KCTC 42282</strain>
    </source>
</reference>
<dbReference type="NCBIfam" id="NF040974">
    <property type="entry name" value="RepABC_RepC"/>
    <property type="match status" value="1"/>
</dbReference>
<dbReference type="InterPro" id="IPR047611">
    <property type="entry name" value="RepABC_RepC"/>
</dbReference>
<evidence type="ECO:0000259" key="3">
    <source>
        <dbReference type="Pfam" id="PF11800"/>
    </source>
</evidence>
<name>A0ABV7UBU3_9HYPH</name>
<evidence type="ECO:0000313" key="4">
    <source>
        <dbReference type="EMBL" id="MFC3635973.1"/>
    </source>
</evidence>
<protein>
    <submittedName>
        <fullName evidence="4">Plasmid replication protein RepC</fullName>
    </submittedName>
</protein>
<evidence type="ECO:0000259" key="2">
    <source>
        <dbReference type="Pfam" id="PF03428"/>
    </source>
</evidence>